<dbReference type="PROSITE" id="PS50255">
    <property type="entry name" value="CYTOCHROME_B5_2"/>
    <property type="match status" value="1"/>
</dbReference>
<dbReference type="InterPro" id="IPR036400">
    <property type="entry name" value="Cyt_B5-like_heme/steroid_sf"/>
</dbReference>
<dbReference type="GO" id="GO:0046872">
    <property type="term" value="F:metal ion binding"/>
    <property type="evidence" value="ECO:0007669"/>
    <property type="project" value="UniProtKB-UniRule"/>
</dbReference>
<gene>
    <name evidence="14" type="ORF">BUALT_Bualt02G0010800</name>
</gene>
<dbReference type="PANTHER" id="PTHR19359">
    <property type="entry name" value="CYTOCHROME B5"/>
    <property type="match status" value="1"/>
</dbReference>
<keyword evidence="15" id="KW-1185">Reference proteome</keyword>
<keyword evidence="7" id="KW-0492">Microsome</keyword>
<dbReference type="PROSITE" id="PS00191">
    <property type="entry name" value="CYTOCHROME_B5_1"/>
    <property type="match status" value="1"/>
</dbReference>
<proteinExistence type="inferred from homology"/>
<evidence type="ECO:0000313" key="15">
    <source>
        <dbReference type="Proteomes" id="UP000826271"/>
    </source>
</evidence>
<keyword evidence="12" id="KW-1133">Transmembrane helix</keyword>
<evidence type="ECO:0000256" key="11">
    <source>
        <dbReference type="ARBA" id="ARBA00038168"/>
    </source>
</evidence>
<evidence type="ECO:0000259" key="13">
    <source>
        <dbReference type="PROSITE" id="PS50255"/>
    </source>
</evidence>
<feature type="domain" description="Cytochrome b5 heme-binding" evidence="13">
    <location>
        <begin position="2"/>
        <end position="78"/>
    </location>
</feature>
<evidence type="ECO:0000256" key="9">
    <source>
        <dbReference type="ARBA" id="ARBA00023136"/>
    </source>
</evidence>
<evidence type="ECO:0000256" key="12">
    <source>
        <dbReference type="RuleBase" id="RU362121"/>
    </source>
</evidence>
<keyword evidence="3 12" id="KW-0349">Heme</keyword>
<dbReference type="InterPro" id="IPR050668">
    <property type="entry name" value="Cytochrome_b5"/>
</dbReference>
<evidence type="ECO:0000256" key="8">
    <source>
        <dbReference type="ARBA" id="ARBA00023004"/>
    </source>
</evidence>
<evidence type="ECO:0000256" key="1">
    <source>
        <dbReference type="ARBA" id="ARBA00004131"/>
    </source>
</evidence>
<evidence type="ECO:0000256" key="6">
    <source>
        <dbReference type="ARBA" id="ARBA00022824"/>
    </source>
</evidence>
<protein>
    <recommendedName>
        <fullName evidence="13">Cytochrome b5 heme-binding domain-containing protein</fullName>
    </recommendedName>
</protein>
<dbReference type="Gene3D" id="3.10.120.10">
    <property type="entry name" value="Cytochrome b5-like heme/steroid binding domain"/>
    <property type="match status" value="1"/>
</dbReference>
<evidence type="ECO:0000256" key="5">
    <source>
        <dbReference type="ARBA" id="ARBA00022723"/>
    </source>
</evidence>
<dbReference type="SUPFAM" id="SSF55856">
    <property type="entry name" value="Cytochrome b5-like heme/steroid binding domain"/>
    <property type="match status" value="1"/>
</dbReference>
<accession>A0AAV6Y0R1</accession>
<dbReference type="Pfam" id="PF00173">
    <property type="entry name" value="Cyt-b5"/>
    <property type="match status" value="1"/>
</dbReference>
<dbReference type="GO" id="GO:0005789">
    <property type="term" value="C:endoplasmic reticulum membrane"/>
    <property type="evidence" value="ECO:0007669"/>
    <property type="project" value="UniProtKB-SubCell"/>
</dbReference>
<keyword evidence="5 12" id="KW-0479">Metal-binding</keyword>
<keyword evidence="4 12" id="KW-0812">Transmembrane</keyword>
<reference evidence="14" key="1">
    <citation type="submission" date="2019-10" db="EMBL/GenBank/DDBJ databases">
        <authorList>
            <person name="Zhang R."/>
            <person name="Pan Y."/>
            <person name="Wang J."/>
            <person name="Ma R."/>
            <person name="Yu S."/>
        </authorList>
    </citation>
    <scope>NUCLEOTIDE SEQUENCE</scope>
    <source>
        <strain evidence="14">LA-IB0</strain>
        <tissue evidence="14">Leaf</tissue>
    </source>
</reference>
<comment type="similarity">
    <text evidence="11 12">Belongs to the cytochrome b5 family.</text>
</comment>
<evidence type="ECO:0000256" key="2">
    <source>
        <dbReference type="ARBA" id="ARBA00022448"/>
    </source>
</evidence>
<keyword evidence="6" id="KW-0256">Endoplasmic reticulum</keyword>
<evidence type="ECO:0000256" key="3">
    <source>
        <dbReference type="ARBA" id="ARBA00022617"/>
    </source>
</evidence>
<sequence>MAKVFTLTEVAEHKTRNDCWVVLFGRVYNVTNFLDEHPGGDEVLLAATGKDATAEFDDIGHSHDAWAMLDKFYLGDLHSEAVPAKTNVTTALPKGTRFKYMTYLIKFLVPLIILNVAIAFYSKSSV</sequence>
<dbReference type="AlphaFoldDB" id="A0AAV6Y0R1"/>
<dbReference type="PRINTS" id="PR00363">
    <property type="entry name" value="CYTOCHROMEB5"/>
</dbReference>
<dbReference type="SMART" id="SM01117">
    <property type="entry name" value="Cyt-b5"/>
    <property type="match status" value="1"/>
</dbReference>
<dbReference type="InterPro" id="IPR018506">
    <property type="entry name" value="Cyt_B5_heme-BS"/>
</dbReference>
<evidence type="ECO:0000256" key="7">
    <source>
        <dbReference type="ARBA" id="ARBA00022848"/>
    </source>
</evidence>
<comment type="caution">
    <text evidence="14">The sequence shown here is derived from an EMBL/GenBank/DDBJ whole genome shotgun (WGS) entry which is preliminary data.</text>
</comment>
<keyword evidence="2" id="KW-0813">Transport</keyword>
<feature type="transmembrane region" description="Helical" evidence="12">
    <location>
        <begin position="103"/>
        <end position="122"/>
    </location>
</feature>
<evidence type="ECO:0000313" key="14">
    <source>
        <dbReference type="EMBL" id="KAG8387335.1"/>
    </source>
</evidence>
<evidence type="ECO:0000256" key="10">
    <source>
        <dbReference type="ARBA" id="ARBA00037877"/>
    </source>
</evidence>
<dbReference type="PANTHER" id="PTHR19359:SF14">
    <property type="entry name" value="CYTOCHROME B5 A"/>
    <property type="match status" value="1"/>
</dbReference>
<comment type="subcellular location">
    <subcellularLocation>
        <location evidence="1">Endoplasmic reticulum membrane</location>
        <topology evidence="1">Single-pass membrane protein</topology>
        <orientation evidence="1">Cytoplasmic side</orientation>
    </subcellularLocation>
    <subcellularLocation>
        <location evidence="10">Microsome membrane</location>
        <topology evidence="10">Single-pass membrane protein</topology>
        <orientation evidence="10">Cytoplasmic side</orientation>
    </subcellularLocation>
</comment>
<dbReference type="GO" id="GO:0020037">
    <property type="term" value="F:heme binding"/>
    <property type="evidence" value="ECO:0007669"/>
    <property type="project" value="UniProtKB-UniRule"/>
</dbReference>
<evidence type="ECO:0000256" key="4">
    <source>
        <dbReference type="ARBA" id="ARBA00022692"/>
    </source>
</evidence>
<dbReference type="FunFam" id="3.10.120.10:FF:000002">
    <property type="entry name" value="Cytochrome b5 type B"/>
    <property type="match status" value="1"/>
</dbReference>
<dbReference type="InterPro" id="IPR001199">
    <property type="entry name" value="Cyt_B5-like_heme/steroid-bd"/>
</dbReference>
<dbReference type="EMBL" id="WHWC01000002">
    <property type="protein sequence ID" value="KAG8387335.1"/>
    <property type="molecule type" value="Genomic_DNA"/>
</dbReference>
<dbReference type="Proteomes" id="UP000826271">
    <property type="component" value="Unassembled WGS sequence"/>
</dbReference>
<name>A0AAV6Y0R1_9LAMI</name>
<keyword evidence="8 12" id="KW-0408">Iron</keyword>
<keyword evidence="9 12" id="KW-0472">Membrane</keyword>
<organism evidence="14 15">
    <name type="scientific">Buddleja alternifolia</name>
    <dbReference type="NCBI Taxonomy" id="168488"/>
    <lineage>
        <taxon>Eukaryota</taxon>
        <taxon>Viridiplantae</taxon>
        <taxon>Streptophyta</taxon>
        <taxon>Embryophyta</taxon>
        <taxon>Tracheophyta</taxon>
        <taxon>Spermatophyta</taxon>
        <taxon>Magnoliopsida</taxon>
        <taxon>eudicotyledons</taxon>
        <taxon>Gunneridae</taxon>
        <taxon>Pentapetalae</taxon>
        <taxon>asterids</taxon>
        <taxon>lamiids</taxon>
        <taxon>Lamiales</taxon>
        <taxon>Scrophulariaceae</taxon>
        <taxon>Buddlejeae</taxon>
        <taxon>Buddleja</taxon>
    </lineage>
</organism>